<dbReference type="Pfam" id="PF04195">
    <property type="entry name" value="Transposase_28"/>
    <property type="match status" value="1"/>
</dbReference>
<dbReference type="EMBL" id="LNRQ01000007">
    <property type="protein sequence ID" value="KZM88186.1"/>
    <property type="molecule type" value="Genomic_DNA"/>
</dbReference>
<protein>
    <recommendedName>
        <fullName evidence="2">Transposase (putative) gypsy type domain-containing protein</fullName>
    </recommendedName>
</protein>
<feature type="domain" description="Transposase (putative) gypsy type" evidence="2">
    <location>
        <begin position="145"/>
        <end position="212"/>
    </location>
</feature>
<proteinExistence type="predicted"/>
<feature type="transmembrane region" description="Helical" evidence="1">
    <location>
        <begin position="320"/>
        <end position="338"/>
    </location>
</feature>
<evidence type="ECO:0000313" key="3">
    <source>
        <dbReference type="EMBL" id="KZM88186.1"/>
    </source>
</evidence>
<reference evidence="3" key="1">
    <citation type="journal article" date="2016" name="Nat. Genet.">
        <title>A high-quality carrot genome assembly provides new insights into carotenoid accumulation and asterid genome evolution.</title>
        <authorList>
            <person name="Iorizzo M."/>
            <person name="Ellison S."/>
            <person name="Senalik D."/>
            <person name="Zeng P."/>
            <person name="Satapoomin P."/>
            <person name="Huang J."/>
            <person name="Bowman M."/>
            <person name="Iovene M."/>
            <person name="Sanseverino W."/>
            <person name="Cavagnaro P."/>
            <person name="Yildiz M."/>
            <person name="Macko-Podgorni A."/>
            <person name="Moranska E."/>
            <person name="Grzebelus E."/>
            <person name="Grzebelus D."/>
            <person name="Ashrafi H."/>
            <person name="Zheng Z."/>
            <person name="Cheng S."/>
            <person name="Spooner D."/>
            <person name="Van Deynze A."/>
            <person name="Simon P."/>
        </authorList>
    </citation>
    <scope>NUCLEOTIDE SEQUENCE [LARGE SCALE GENOMIC DNA]</scope>
    <source>
        <tissue evidence="3">Leaf</tissue>
    </source>
</reference>
<dbReference type="Gramene" id="KZM88186">
    <property type="protein sequence ID" value="KZM88186"/>
    <property type="gene ID" value="DCAR_025261"/>
</dbReference>
<dbReference type="AlphaFoldDB" id="A0A164TYZ2"/>
<keyword evidence="1" id="KW-0472">Membrane</keyword>
<keyword evidence="1" id="KW-1133">Transmembrane helix</keyword>
<keyword evidence="1" id="KW-0812">Transmembrane</keyword>
<evidence type="ECO:0000259" key="2">
    <source>
        <dbReference type="Pfam" id="PF04195"/>
    </source>
</evidence>
<comment type="caution">
    <text evidence="3">The sequence shown here is derived from an EMBL/GenBank/DDBJ whole genome shotgun (WGS) entry which is preliminary data.</text>
</comment>
<name>A0A164TYZ2_DAUCS</name>
<evidence type="ECO:0000256" key="1">
    <source>
        <dbReference type="SAM" id="Phobius"/>
    </source>
</evidence>
<gene>
    <name evidence="3" type="ORF">DCAR_025261</name>
</gene>
<organism evidence="3">
    <name type="scientific">Daucus carota subsp. sativus</name>
    <name type="common">Carrot</name>
    <dbReference type="NCBI Taxonomy" id="79200"/>
    <lineage>
        <taxon>Eukaryota</taxon>
        <taxon>Viridiplantae</taxon>
        <taxon>Streptophyta</taxon>
        <taxon>Embryophyta</taxon>
        <taxon>Tracheophyta</taxon>
        <taxon>Spermatophyta</taxon>
        <taxon>Magnoliopsida</taxon>
        <taxon>eudicotyledons</taxon>
        <taxon>Gunneridae</taxon>
        <taxon>Pentapetalae</taxon>
        <taxon>asterids</taxon>
        <taxon>campanulids</taxon>
        <taxon>Apiales</taxon>
        <taxon>Apiaceae</taxon>
        <taxon>Apioideae</taxon>
        <taxon>Scandiceae</taxon>
        <taxon>Daucinae</taxon>
        <taxon>Daucus</taxon>
        <taxon>Daucus sect. Daucus</taxon>
    </lineage>
</organism>
<dbReference type="InterPro" id="IPR007321">
    <property type="entry name" value="Transposase_28"/>
</dbReference>
<accession>A0A164TYZ2</accession>
<sequence length="339" mass="38887">MTAVVEEVRLEAIHPGTEEEMAAMPGEDCFDPVTREARPLISLSGRWRDFPRFTIPLPPKDLHYRFFEDQSSFYRTFKIRPVEINNAKVEQELADCDHLQRRSTFNVAEYGPYMSKLFRFGSDYSWRPAREEERLHHRGAGGSICVTLEQLKAGLRFPMHRFMWDLVCVHLKCSISQITPNAIRAINWFIASCTALGKQPTLKAFFHLFNIKTSTAKPFVELPFANKSSVIGRELVDYMPFDFPNSMTDWQYEFLVVAGGELAWMPNMARKVEKSYRAPRDQLSAVDVEILVGITKALGSTWTKNAFFENGRLQLYLRKFLTLLNVGGVCFVFGGFLAL</sequence>